<dbReference type="AlphaFoldDB" id="A0A7S0FQN6"/>
<protein>
    <recommendedName>
        <fullName evidence="9">Potassium channel domain-containing protein</fullName>
    </recommendedName>
</protein>
<feature type="transmembrane region" description="Helical" evidence="8">
    <location>
        <begin position="9"/>
        <end position="27"/>
    </location>
</feature>
<keyword evidence="7" id="KW-0407">Ion channel</keyword>
<sequence length="200" mass="20399">MAEFAGGRLLLLGSSLIAIGTAGFYHLPGMIEADAGGSRLVNSIYCSTMTLTTVGYGDICPGANMDIIGRAFIVALSFCGLGMFCGPVMDFASSWTHDVPGGAIGAALTTLALGIGLFTVLEDFTETEAAYFTIVTGTTIGFGDRSPTSDAGKIAAAVFAILVINVTGGLLEPAASFLSSYCMRKDAAAIEGNGNGKKVL</sequence>
<reference evidence="10" key="1">
    <citation type="submission" date="2021-01" db="EMBL/GenBank/DDBJ databases">
        <authorList>
            <person name="Corre E."/>
            <person name="Pelletier E."/>
            <person name="Niang G."/>
            <person name="Scheremetjew M."/>
            <person name="Finn R."/>
            <person name="Kale V."/>
            <person name="Holt S."/>
            <person name="Cochrane G."/>
            <person name="Meng A."/>
            <person name="Brown T."/>
            <person name="Cohen L."/>
        </authorList>
    </citation>
    <scope>NUCLEOTIDE SEQUENCE</scope>
    <source>
        <strain evidence="10">CCMP3303</strain>
    </source>
</reference>
<dbReference type="PANTHER" id="PTHR11003:SF291">
    <property type="entry name" value="IP11374P"/>
    <property type="match status" value="1"/>
</dbReference>
<evidence type="ECO:0000259" key="9">
    <source>
        <dbReference type="Pfam" id="PF07885"/>
    </source>
</evidence>
<evidence type="ECO:0000256" key="4">
    <source>
        <dbReference type="ARBA" id="ARBA00022989"/>
    </source>
</evidence>
<dbReference type="GO" id="GO:0022841">
    <property type="term" value="F:potassium ion leak channel activity"/>
    <property type="evidence" value="ECO:0007669"/>
    <property type="project" value="TreeGrafter"/>
</dbReference>
<evidence type="ECO:0000256" key="1">
    <source>
        <dbReference type="ARBA" id="ARBA00004141"/>
    </source>
</evidence>
<dbReference type="EMBL" id="HBEJ01012335">
    <property type="protein sequence ID" value="CAD8372970.1"/>
    <property type="molecule type" value="Transcribed_RNA"/>
</dbReference>
<evidence type="ECO:0000313" key="10">
    <source>
        <dbReference type="EMBL" id="CAD8372970.1"/>
    </source>
</evidence>
<feature type="transmembrane region" description="Helical" evidence="8">
    <location>
        <begin position="67"/>
        <end position="89"/>
    </location>
</feature>
<evidence type="ECO:0000256" key="6">
    <source>
        <dbReference type="ARBA" id="ARBA00023136"/>
    </source>
</evidence>
<dbReference type="GO" id="GO:0015271">
    <property type="term" value="F:outward rectifier potassium channel activity"/>
    <property type="evidence" value="ECO:0007669"/>
    <property type="project" value="TreeGrafter"/>
</dbReference>
<feature type="transmembrane region" description="Helical" evidence="8">
    <location>
        <begin position="154"/>
        <end position="175"/>
    </location>
</feature>
<evidence type="ECO:0000256" key="8">
    <source>
        <dbReference type="SAM" id="Phobius"/>
    </source>
</evidence>
<keyword evidence="5" id="KW-0406">Ion transport</keyword>
<name>A0A7S0FQN6_9STRA</name>
<feature type="transmembrane region" description="Helical" evidence="8">
    <location>
        <begin position="101"/>
        <end position="121"/>
    </location>
</feature>
<gene>
    <name evidence="10" type="ORF">MPOL1434_LOCUS7220</name>
</gene>
<dbReference type="Pfam" id="PF07885">
    <property type="entry name" value="Ion_trans_2"/>
    <property type="match status" value="2"/>
</dbReference>
<evidence type="ECO:0000256" key="2">
    <source>
        <dbReference type="ARBA" id="ARBA00022448"/>
    </source>
</evidence>
<dbReference type="InterPro" id="IPR003280">
    <property type="entry name" value="2pore_dom_K_chnl"/>
</dbReference>
<evidence type="ECO:0000256" key="5">
    <source>
        <dbReference type="ARBA" id="ARBA00023065"/>
    </source>
</evidence>
<dbReference type="GO" id="GO:0030322">
    <property type="term" value="P:stabilization of membrane potential"/>
    <property type="evidence" value="ECO:0007669"/>
    <property type="project" value="TreeGrafter"/>
</dbReference>
<accession>A0A7S0FQN6</accession>
<keyword evidence="6 8" id="KW-0472">Membrane</keyword>
<organism evidence="10">
    <name type="scientific">Minutocellus polymorphus</name>
    <dbReference type="NCBI Taxonomy" id="265543"/>
    <lineage>
        <taxon>Eukaryota</taxon>
        <taxon>Sar</taxon>
        <taxon>Stramenopiles</taxon>
        <taxon>Ochrophyta</taxon>
        <taxon>Bacillariophyta</taxon>
        <taxon>Mediophyceae</taxon>
        <taxon>Cymatosirophycidae</taxon>
        <taxon>Cymatosirales</taxon>
        <taxon>Cymatosiraceae</taxon>
        <taxon>Minutocellus</taxon>
    </lineage>
</organism>
<evidence type="ECO:0000256" key="7">
    <source>
        <dbReference type="ARBA" id="ARBA00023303"/>
    </source>
</evidence>
<dbReference type="Gene3D" id="1.10.287.70">
    <property type="match status" value="2"/>
</dbReference>
<dbReference type="PANTHER" id="PTHR11003">
    <property type="entry name" value="POTASSIUM CHANNEL, SUBFAMILY K"/>
    <property type="match status" value="1"/>
</dbReference>
<comment type="subcellular location">
    <subcellularLocation>
        <location evidence="1">Membrane</location>
        <topology evidence="1">Multi-pass membrane protein</topology>
    </subcellularLocation>
</comment>
<dbReference type="GO" id="GO:0005886">
    <property type="term" value="C:plasma membrane"/>
    <property type="evidence" value="ECO:0007669"/>
    <property type="project" value="TreeGrafter"/>
</dbReference>
<proteinExistence type="predicted"/>
<keyword evidence="4 8" id="KW-1133">Transmembrane helix</keyword>
<dbReference type="InterPro" id="IPR013099">
    <property type="entry name" value="K_chnl_dom"/>
</dbReference>
<evidence type="ECO:0000256" key="3">
    <source>
        <dbReference type="ARBA" id="ARBA00022692"/>
    </source>
</evidence>
<dbReference type="SUPFAM" id="SSF81324">
    <property type="entry name" value="Voltage-gated potassium channels"/>
    <property type="match status" value="2"/>
</dbReference>
<feature type="domain" description="Potassium channel" evidence="9">
    <location>
        <begin position="18"/>
        <end position="92"/>
    </location>
</feature>
<feature type="domain" description="Potassium channel" evidence="9">
    <location>
        <begin position="108"/>
        <end position="178"/>
    </location>
</feature>
<keyword evidence="2" id="KW-0813">Transport</keyword>
<keyword evidence="3 8" id="KW-0812">Transmembrane</keyword>